<gene>
    <name evidence="1" type="ORF">AX13_04930</name>
</gene>
<protein>
    <recommendedName>
        <fullName evidence="3">Head decoration protein</fullName>
    </recommendedName>
</protein>
<evidence type="ECO:0008006" key="3">
    <source>
        <dbReference type="Google" id="ProtNLM"/>
    </source>
</evidence>
<accession>A0A014MCE5</accession>
<keyword evidence="2" id="KW-1185">Reference proteome</keyword>
<sequence>MNVQEMGPGTACYLVSEANGTRSREVITVAQGHNLLPGAVLGMVAATGKFVPVDPTNGSGEGETPDGSQTAVAVLYAGVDTTEAEKPGVITARDAEVAAHALAWPAGMTEPQKTAALGQLASVGIVAR</sequence>
<dbReference type="Proteomes" id="UP000020766">
    <property type="component" value="Unassembled WGS sequence"/>
</dbReference>
<dbReference type="RefSeq" id="WP_051519579.1">
    <property type="nucleotide sequence ID" value="NZ_JBOK01000016.1"/>
</dbReference>
<name>A0A014MCE5_9BURK</name>
<dbReference type="Gene3D" id="2.40.300.10">
    <property type="entry name" value="Head decoration protein D"/>
    <property type="match status" value="1"/>
</dbReference>
<dbReference type="InterPro" id="IPR004195">
    <property type="entry name" value="Head_decoration_D"/>
</dbReference>
<comment type="caution">
    <text evidence="1">The sequence shown here is derived from an EMBL/GenBank/DDBJ whole genome shotgun (WGS) entry which is preliminary data.</text>
</comment>
<reference evidence="1 2" key="1">
    <citation type="submission" date="2014-01" db="EMBL/GenBank/DDBJ databases">
        <title>Interspecies Systems Biology Uncovers Metabolites Affecting C. elegans Gene Expression and Life History Traits.</title>
        <authorList>
            <person name="Watson E."/>
            <person name="Macneil L.T."/>
            <person name="Ritter A.D."/>
            <person name="Yilmaz L.S."/>
            <person name="Rosebrock A.P."/>
            <person name="Caudy A.A."/>
            <person name="Walhout A.J."/>
        </authorList>
    </citation>
    <scope>NUCLEOTIDE SEQUENCE [LARGE SCALE GENOMIC DNA]</scope>
    <source>
        <strain evidence="1 2">DA1877</strain>
    </source>
</reference>
<evidence type="ECO:0000313" key="2">
    <source>
        <dbReference type="Proteomes" id="UP000020766"/>
    </source>
</evidence>
<dbReference type="AlphaFoldDB" id="A0A014MCE5"/>
<evidence type="ECO:0000313" key="1">
    <source>
        <dbReference type="EMBL" id="EXU79456.1"/>
    </source>
</evidence>
<dbReference type="PATRIC" id="fig|1457173.3.peg.2666"/>
<dbReference type="EMBL" id="JBOK01000016">
    <property type="protein sequence ID" value="EXU79456.1"/>
    <property type="molecule type" value="Genomic_DNA"/>
</dbReference>
<dbReference type="Pfam" id="PF02924">
    <property type="entry name" value="HDPD"/>
    <property type="match status" value="1"/>
</dbReference>
<proteinExistence type="predicted"/>
<organism evidence="1 2">
    <name type="scientific">Comamonas aquatica DA1877</name>
    <dbReference type="NCBI Taxonomy" id="1457173"/>
    <lineage>
        <taxon>Bacteria</taxon>
        <taxon>Pseudomonadati</taxon>
        <taxon>Pseudomonadota</taxon>
        <taxon>Betaproteobacteria</taxon>
        <taxon>Burkholderiales</taxon>
        <taxon>Comamonadaceae</taxon>
        <taxon>Comamonas</taxon>
    </lineage>
</organism>